<name>A0A4Y8D7K0_9HELO</name>
<dbReference type="GO" id="GO:0000977">
    <property type="term" value="F:RNA polymerase II transcription regulatory region sequence-specific DNA binding"/>
    <property type="evidence" value="ECO:0007669"/>
    <property type="project" value="TreeGrafter"/>
</dbReference>
<gene>
    <name evidence="9" type="ORF">BOTCAL_0087g00210</name>
</gene>
<dbReference type="Proteomes" id="UP000297299">
    <property type="component" value="Unassembled WGS sequence"/>
</dbReference>
<feature type="compositionally biased region" description="Low complexity" evidence="7">
    <location>
        <begin position="145"/>
        <end position="166"/>
    </location>
</feature>
<evidence type="ECO:0000256" key="2">
    <source>
        <dbReference type="ARBA" id="ARBA00023015"/>
    </source>
</evidence>
<evidence type="ECO:0000256" key="3">
    <source>
        <dbReference type="ARBA" id="ARBA00023125"/>
    </source>
</evidence>
<evidence type="ECO:0000256" key="1">
    <source>
        <dbReference type="ARBA" id="ARBA00004123"/>
    </source>
</evidence>
<dbReference type="PANTHER" id="PTHR13044:SF38">
    <property type="entry name" value="BZIP DOMAIN-CONTAINING PROTEIN"/>
    <property type="match status" value="1"/>
</dbReference>
<evidence type="ECO:0000313" key="10">
    <source>
        <dbReference type="Proteomes" id="UP000297299"/>
    </source>
</evidence>
<dbReference type="PANTHER" id="PTHR13044">
    <property type="entry name" value="ACTIVATING TRANSCRIPTION FACTOR ATF 4/5"/>
    <property type="match status" value="1"/>
</dbReference>
<evidence type="ECO:0000313" key="9">
    <source>
        <dbReference type="EMBL" id="TEY71754.1"/>
    </source>
</evidence>
<comment type="caution">
    <text evidence="9">The sequence shown here is derived from an EMBL/GenBank/DDBJ whole genome shotgun (WGS) entry which is preliminary data.</text>
</comment>
<dbReference type="InterPro" id="IPR046347">
    <property type="entry name" value="bZIP_sf"/>
</dbReference>
<keyword evidence="5" id="KW-0539">Nucleus</keyword>
<evidence type="ECO:0000256" key="6">
    <source>
        <dbReference type="SAM" id="Coils"/>
    </source>
</evidence>
<comment type="subcellular location">
    <subcellularLocation>
        <location evidence="1">Nucleus</location>
    </subcellularLocation>
</comment>
<dbReference type="AlphaFoldDB" id="A0A4Y8D7K0"/>
<dbReference type="STRING" id="38488.A0A4Y8D7K0"/>
<keyword evidence="3" id="KW-0238">DNA-binding</keyword>
<evidence type="ECO:0000256" key="4">
    <source>
        <dbReference type="ARBA" id="ARBA00023163"/>
    </source>
</evidence>
<dbReference type="GO" id="GO:0001228">
    <property type="term" value="F:DNA-binding transcription activator activity, RNA polymerase II-specific"/>
    <property type="evidence" value="ECO:0007669"/>
    <property type="project" value="TreeGrafter"/>
</dbReference>
<keyword evidence="4" id="KW-0804">Transcription</keyword>
<feature type="domain" description="BZIP" evidence="8">
    <location>
        <begin position="183"/>
        <end position="246"/>
    </location>
</feature>
<proteinExistence type="predicted"/>
<feature type="coiled-coil region" evidence="6">
    <location>
        <begin position="201"/>
        <end position="235"/>
    </location>
</feature>
<dbReference type="Pfam" id="PF07716">
    <property type="entry name" value="bZIP_2"/>
    <property type="match status" value="1"/>
</dbReference>
<dbReference type="GO" id="GO:0005634">
    <property type="term" value="C:nucleus"/>
    <property type="evidence" value="ECO:0007669"/>
    <property type="project" value="UniProtKB-SubCell"/>
</dbReference>
<dbReference type="PROSITE" id="PS50217">
    <property type="entry name" value="BZIP"/>
    <property type="match status" value="1"/>
</dbReference>
<accession>A0A4Y8D7K0</accession>
<keyword evidence="10" id="KW-1185">Reference proteome</keyword>
<dbReference type="CDD" id="cd12193">
    <property type="entry name" value="bZIP_GCN4"/>
    <property type="match status" value="1"/>
</dbReference>
<dbReference type="OrthoDB" id="2257100at2759"/>
<keyword evidence="2" id="KW-0805">Transcription regulation</keyword>
<dbReference type="SMART" id="SM00338">
    <property type="entry name" value="BRLZ"/>
    <property type="match status" value="1"/>
</dbReference>
<feature type="region of interest" description="Disordered" evidence="7">
    <location>
        <begin position="128"/>
        <end position="190"/>
    </location>
</feature>
<dbReference type="InterPro" id="IPR004827">
    <property type="entry name" value="bZIP"/>
</dbReference>
<sequence>MPVTATTTAVTGRQSTVGVFAPQQSVYSTQLFHEYDFGFDVNAQCSVSSAADSLFPLDAFTAPVQQVSFQSFPDWYLPQTDSFEFPTWNDPSMGEDFLLDSSLPIAAGTSLGNDNFLGQSDVGSIDHMSQSHSVIDHQTHRAISTDRSSPSSSIPKSTSSPTHSSPNSPPSPKIQTPTSSSSTISRVEKRKLNTLAARRYRQKRVDQMSSLEAALKEVERERDALKVRVAKLEGETDILKSLLSKKN</sequence>
<dbReference type="SUPFAM" id="SSF57959">
    <property type="entry name" value="Leucine zipper domain"/>
    <property type="match status" value="1"/>
</dbReference>
<dbReference type="Gene3D" id="1.20.5.170">
    <property type="match status" value="1"/>
</dbReference>
<evidence type="ECO:0000259" key="8">
    <source>
        <dbReference type="PROSITE" id="PS50217"/>
    </source>
</evidence>
<organism evidence="9 10">
    <name type="scientific">Botryotinia calthae</name>
    <dbReference type="NCBI Taxonomy" id="38488"/>
    <lineage>
        <taxon>Eukaryota</taxon>
        <taxon>Fungi</taxon>
        <taxon>Dikarya</taxon>
        <taxon>Ascomycota</taxon>
        <taxon>Pezizomycotina</taxon>
        <taxon>Leotiomycetes</taxon>
        <taxon>Helotiales</taxon>
        <taxon>Sclerotiniaceae</taxon>
        <taxon>Botryotinia</taxon>
    </lineage>
</organism>
<reference evidence="9 10" key="1">
    <citation type="submission" date="2017-11" db="EMBL/GenBank/DDBJ databases">
        <title>Comparative genomics of Botrytis spp.</title>
        <authorList>
            <person name="Valero-Jimenez C.A."/>
            <person name="Tapia P."/>
            <person name="Veloso J."/>
            <person name="Silva-Moreno E."/>
            <person name="Staats M."/>
            <person name="Valdes J.H."/>
            <person name="Van Kan J.A.L."/>
        </authorList>
    </citation>
    <scope>NUCLEOTIDE SEQUENCE [LARGE SCALE GENOMIC DNA]</scope>
    <source>
        <strain evidence="9 10">MUCL2830</strain>
    </source>
</reference>
<feature type="compositionally biased region" description="Low complexity" evidence="7">
    <location>
        <begin position="173"/>
        <end position="185"/>
    </location>
</feature>
<protein>
    <recommendedName>
        <fullName evidence="8">BZIP domain-containing protein</fullName>
    </recommendedName>
</protein>
<evidence type="ECO:0000256" key="5">
    <source>
        <dbReference type="ARBA" id="ARBA00023242"/>
    </source>
</evidence>
<dbReference type="EMBL" id="PHWZ01000087">
    <property type="protein sequence ID" value="TEY71754.1"/>
    <property type="molecule type" value="Genomic_DNA"/>
</dbReference>
<evidence type="ECO:0000256" key="7">
    <source>
        <dbReference type="SAM" id="MobiDB-lite"/>
    </source>
</evidence>
<keyword evidence="6" id="KW-0175">Coiled coil</keyword>